<sequence>MTLDLTGITSKAALHQLFKEQLGFAEWYGPSWDAFWDSVVAIVPMPPVLMLTNWEEFARCCPRDMEILRRVIQDYAEEMHPKQIVLG</sequence>
<dbReference type="AlphaFoldDB" id="A0A3R9MBU1"/>
<comment type="caution">
    <text evidence="3">The sequence shown here is derived from an EMBL/GenBank/DDBJ whole genome shotgun (WGS) entry which is preliminary data.</text>
</comment>
<organism evidence="3 4">
    <name type="scientific">Hymenobacter metallilatus</name>
    <dbReference type="NCBI Taxonomy" id="2493666"/>
    <lineage>
        <taxon>Bacteria</taxon>
        <taxon>Pseudomonadati</taxon>
        <taxon>Bacteroidota</taxon>
        <taxon>Cytophagia</taxon>
        <taxon>Cytophagales</taxon>
        <taxon>Hymenobacteraceae</taxon>
        <taxon>Hymenobacter</taxon>
    </lineage>
</organism>
<dbReference type="Proteomes" id="UP000280066">
    <property type="component" value="Unassembled WGS sequence"/>
</dbReference>
<dbReference type="OrthoDB" id="7575400at2"/>
<dbReference type="SUPFAM" id="SSF52038">
    <property type="entry name" value="Barstar-related"/>
    <property type="match status" value="1"/>
</dbReference>
<name>A0A3R9MBU1_9BACT</name>
<comment type="similarity">
    <text evidence="1">Belongs to the barstar family.</text>
</comment>
<evidence type="ECO:0000256" key="1">
    <source>
        <dbReference type="ARBA" id="ARBA00006845"/>
    </source>
</evidence>
<keyword evidence="4" id="KW-1185">Reference proteome</keyword>
<dbReference type="Pfam" id="PF01337">
    <property type="entry name" value="Barstar"/>
    <property type="match status" value="1"/>
</dbReference>
<dbReference type="InterPro" id="IPR035905">
    <property type="entry name" value="Barstar-like_sf"/>
</dbReference>
<dbReference type="RefSeq" id="WP_125427085.1">
    <property type="nucleotide sequence ID" value="NZ_RWIS01000002.1"/>
</dbReference>
<reference evidence="3 4" key="1">
    <citation type="submission" date="2018-12" db="EMBL/GenBank/DDBJ databases">
        <authorList>
            <person name="Feng G."/>
            <person name="Zhu H."/>
        </authorList>
    </citation>
    <scope>NUCLEOTIDE SEQUENCE [LARGE SCALE GENOMIC DNA]</scope>
    <source>
        <strain evidence="3 4">9PBR-2</strain>
    </source>
</reference>
<feature type="domain" description="Barstar (barnase inhibitor)" evidence="2">
    <location>
        <begin position="1"/>
        <end position="82"/>
    </location>
</feature>
<evidence type="ECO:0000259" key="2">
    <source>
        <dbReference type="Pfam" id="PF01337"/>
    </source>
</evidence>
<proteinExistence type="inferred from homology"/>
<evidence type="ECO:0000313" key="4">
    <source>
        <dbReference type="Proteomes" id="UP000280066"/>
    </source>
</evidence>
<evidence type="ECO:0000313" key="3">
    <source>
        <dbReference type="EMBL" id="RSK36102.1"/>
    </source>
</evidence>
<accession>A0A3R9MBU1</accession>
<gene>
    <name evidence="3" type="ORF">EI290_04215</name>
</gene>
<dbReference type="EMBL" id="RWIS01000002">
    <property type="protein sequence ID" value="RSK36102.1"/>
    <property type="molecule type" value="Genomic_DNA"/>
</dbReference>
<dbReference type="Gene3D" id="3.30.370.10">
    <property type="entry name" value="Barstar-like"/>
    <property type="match status" value="1"/>
</dbReference>
<dbReference type="InterPro" id="IPR000468">
    <property type="entry name" value="Barstar"/>
</dbReference>
<protein>
    <submittedName>
        <fullName evidence="3">Ribonuclease inhibitor</fullName>
    </submittedName>
</protein>